<organism evidence="1 2">
    <name type="scientific">Priapulus caudatus</name>
    <name type="common">Priapulid worm</name>
    <dbReference type="NCBI Taxonomy" id="37621"/>
    <lineage>
        <taxon>Eukaryota</taxon>
        <taxon>Metazoa</taxon>
        <taxon>Ecdysozoa</taxon>
        <taxon>Scalidophora</taxon>
        <taxon>Priapulida</taxon>
        <taxon>Priapulimorpha</taxon>
        <taxon>Priapulimorphida</taxon>
        <taxon>Priapulidae</taxon>
        <taxon>Priapulus</taxon>
    </lineage>
</organism>
<dbReference type="SUPFAM" id="SSF88713">
    <property type="entry name" value="Glycoside hydrolase/deacetylase"/>
    <property type="match status" value="1"/>
</dbReference>
<protein>
    <submittedName>
        <fullName evidence="2">Uncharacterized protein LOC106820165</fullName>
    </submittedName>
</protein>
<accession>A0ABM1F6X3</accession>
<gene>
    <name evidence="2" type="primary">LOC106820165</name>
</gene>
<evidence type="ECO:0000313" key="1">
    <source>
        <dbReference type="Proteomes" id="UP000695022"/>
    </source>
</evidence>
<dbReference type="PANTHER" id="PTHR45985:SF3">
    <property type="entry name" value="CHITIN DEACETYLASE-LIKE 4"/>
    <property type="match status" value="1"/>
</dbReference>
<keyword evidence="1" id="KW-1185">Reference proteome</keyword>
<dbReference type="PANTHER" id="PTHR45985">
    <property type="match status" value="1"/>
</dbReference>
<name>A0ABM1F6X3_PRICU</name>
<dbReference type="Proteomes" id="UP000695022">
    <property type="component" value="Unplaced"/>
</dbReference>
<sequence length="155" mass="17628">MYYWRDMAGRAWEAEVADQEKTLAVLANVFPFDVRGMKAPLLQSGGDVQFAMMENRLLSYDMSLPSMQVAPPLWPYTLDYRSGQECSIPPCPTGSHPGLWEVPLVDWIDTNDTLCNNVDACYFPADKEEALTLLRSNFQRHYNSNRAPLPLVLRP</sequence>
<dbReference type="InterPro" id="IPR052740">
    <property type="entry name" value="CE4"/>
</dbReference>
<dbReference type="GeneID" id="106820165"/>
<dbReference type="RefSeq" id="XP_014680194.1">
    <property type="nucleotide sequence ID" value="XM_014824708.1"/>
</dbReference>
<evidence type="ECO:0000313" key="2">
    <source>
        <dbReference type="RefSeq" id="XP_014680194.1"/>
    </source>
</evidence>
<dbReference type="Gene3D" id="3.20.20.370">
    <property type="entry name" value="Glycoside hydrolase/deacetylase"/>
    <property type="match status" value="1"/>
</dbReference>
<reference evidence="2" key="1">
    <citation type="submission" date="2025-08" db="UniProtKB">
        <authorList>
            <consortium name="RefSeq"/>
        </authorList>
    </citation>
    <scope>IDENTIFICATION</scope>
</reference>
<dbReference type="InterPro" id="IPR011330">
    <property type="entry name" value="Glyco_hydro/deAcase_b/a-brl"/>
</dbReference>
<proteinExistence type="predicted"/>
<feature type="non-terminal residue" evidence="2">
    <location>
        <position position="155"/>
    </location>
</feature>